<reference evidence="2 3" key="1">
    <citation type="submission" date="2018-04" db="EMBL/GenBank/DDBJ databases">
        <title>Complete genome sequences of Streptomyces lydicus strain WYEC and characterization of antagonistic properties of biological control agents.</title>
        <authorList>
            <person name="Mariita R.M."/>
            <person name="Sello J.K."/>
        </authorList>
    </citation>
    <scope>NUCLEOTIDE SEQUENCE [LARGE SCALE GENOMIC DNA]</scope>
    <source>
        <strain evidence="2 3">WYEC 108</strain>
    </source>
</reference>
<organism evidence="2 3">
    <name type="scientific">Streptomyces lydicus</name>
    <dbReference type="NCBI Taxonomy" id="47763"/>
    <lineage>
        <taxon>Bacteria</taxon>
        <taxon>Bacillati</taxon>
        <taxon>Actinomycetota</taxon>
        <taxon>Actinomycetes</taxon>
        <taxon>Kitasatosporales</taxon>
        <taxon>Streptomycetaceae</taxon>
        <taxon>Streptomyces</taxon>
    </lineage>
</organism>
<evidence type="ECO:0000313" key="3">
    <source>
        <dbReference type="Proteomes" id="UP000275579"/>
    </source>
</evidence>
<feature type="region of interest" description="Disordered" evidence="1">
    <location>
        <begin position="1"/>
        <end position="23"/>
    </location>
</feature>
<accession>A0A3Q9K4Y0</accession>
<dbReference type="AlphaFoldDB" id="A0A3Q9K4Y0"/>
<proteinExistence type="predicted"/>
<evidence type="ECO:0000313" key="2">
    <source>
        <dbReference type="EMBL" id="AZS72300.1"/>
    </source>
</evidence>
<evidence type="ECO:0008006" key="4">
    <source>
        <dbReference type="Google" id="ProtNLM"/>
    </source>
</evidence>
<dbReference type="Proteomes" id="UP000275579">
    <property type="component" value="Chromosome"/>
</dbReference>
<dbReference type="EMBL" id="CP029042">
    <property type="protein sequence ID" value="AZS72300.1"/>
    <property type="molecule type" value="Genomic_DNA"/>
</dbReference>
<protein>
    <recommendedName>
        <fullName evidence="4">Sialidase domain-containing protein</fullName>
    </recommendedName>
</protein>
<name>A0A3Q9K4Y0_9ACTN</name>
<evidence type="ECO:0000256" key="1">
    <source>
        <dbReference type="SAM" id="MobiDB-lite"/>
    </source>
</evidence>
<gene>
    <name evidence="2" type="ORF">DDE74_16215</name>
</gene>
<sequence>MTTRGKTLAREPDDGARTQGPGVEPRVLMTLRVSRDSGRTWSQVTQVRENENPAIRDNPGGFPLCTCPLCTGCEPRFGASPQVVS</sequence>